<evidence type="ECO:0000256" key="1">
    <source>
        <dbReference type="SAM" id="SignalP"/>
    </source>
</evidence>
<protein>
    <recommendedName>
        <fullName evidence="4">AB hydrolase-1 domain-containing protein</fullName>
    </recommendedName>
</protein>
<reference evidence="2 3" key="1">
    <citation type="journal article" date="2004" name="Science">
        <title>The genome of the diatom Thalassiosira pseudonana: ecology, evolution, and metabolism.</title>
        <authorList>
            <person name="Armbrust E.V."/>
            <person name="Berges J.A."/>
            <person name="Bowler C."/>
            <person name="Green B.R."/>
            <person name="Martinez D."/>
            <person name="Putnam N.H."/>
            <person name="Zhou S."/>
            <person name="Allen A.E."/>
            <person name="Apt K.E."/>
            <person name="Bechner M."/>
            <person name="Brzezinski M.A."/>
            <person name="Chaal B.K."/>
            <person name="Chiovitti A."/>
            <person name="Davis A.K."/>
            <person name="Demarest M.S."/>
            <person name="Detter J.C."/>
            <person name="Glavina T."/>
            <person name="Goodstein D."/>
            <person name="Hadi M.Z."/>
            <person name="Hellsten U."/>
            <person name="Hildebrand M."/>
            <person name="Jenkins B.D."/>
            <person name="Jurka J."/>
            <person name="Kapitonov V.V."/>
            <person name="Kroger N."/>
            <person name="Lau W.W."/>
            <person name="Lane T.W."/>
            <person name="Larimer F.W."/>
            <person name="Lippmeier J.C."/>
            <person name="Lucas S."/>
            <person name="Medina M."/>
            <person name="Montsant A."/>
            <person name="Obornik M."/>
            <person name="Parker M.S."/>
            <person name="Palenik B."/>
            <person name="Pazour G.J."/>
            <person name="Richardson P.M."/>
            <person name="Rynearson T.A."/>
            <person name="Saito M.A."/>
            <person name="Schwartz D.C."/>
            <person name="Thamatrakoln K."/>
            <person name="Valentin K."/>
            <person name="Vardi A."/>
            <person name="Wilkerson F.P."/>
            <person name="Rokhsar D.S."/>
        </authorList>
    </citation>
    <scope>NUCLEOTIDE SEQUENCE [LARGE SCALE GENOMIC DNA]</scope>
    <source>
        <strain evidence="2 3">CCMP1335</strain>
    </source>
</reference>
<feature type="signal peptide" evidence="1">
    <location>
        <begin position="1"/>
        <end position="19"/>
    </location>
</feature>
<dbReference type="HOGENOM" id="CLU_916714_0_0_1"/>
<dbReference type="RefSeq" id="XP_002291356.1">
    <property type="nucleotide sequence ID" value="XM_002291320.1"/>
</dbReference>
<name>B8C584_THAPS</name>
<keyword evidence="1" id="KW-0732">Signal</keyword>
<evidence type="ECO:0000313" key="3">
    <source>
        <dbReference type="Proteomes" id="UP000001449"/>
    </source>
</evidence>
<proteinExistence type="predicted"/>
<evidence type="ECO:0000313" key="2">
    <source>
        <dbReference type="EMBL" id="EED91463.1"/>
    </source>
</evidence>
<dbReference type="ESTHER" id="thaps-b8c584">
    <property type="family name" value="6_AlphaBeta_hydrolase"/>
</dbReference>
<dbReference type="OMA" id="MANEDDM"/>
<dbReference type="eggNOG" id="ENOG502SB7M">
    <property type="taxonomic scope" value="Eukaryota"/>
</dbReference>
<accession>B8C584</accession>
<dbReference type="PaxDb" id="35128-Thaps23001"/>
<dbReference type="InterPro" id="IPR029058">
    <property type="entry name" value="AB_hydrolase_fold"/>
</dbReference>
<sequence>MRQNTWTCLLFIFSYQSGASKLFPRRTTLTWINGIAHLPEHMLDPTFVISSAFGNVDVDYCHNPTAMSSESDYIGFVKDGIQASTHQMGRITPEVDNLVEHLRDALTKVGKSGRVIHIAHSQGSVITWLAARRLRPEECSRIEVISFGGAATICTSEFPFARCINYYAVNDPILNVVPSAVKALQSGFSFGGGMEHEIIFLASRTGDPVTDHGLLNPTYLEALLWEGQRYQSLYLSPLGKAVVGAFVAPLASSLGWFPNFAYETTKKLVLAILTMFIWLREFARSVLAQTFNKDSARYEPVRIS</sequence>
<dbReference type="SUPFAM" id="SSF53474">
    <property type="entry name" value="alpha/beta-Hydrolases"/>
    <property type="match status" value="1"/>
</dbReference>
<keyword evidence="3" id="KW-1185">Reference proteome</keyword>
<reference evidence="2 3" key="2">
    <citation type="journal article" date="2008" name="Nature">
        <title>The Phaeodactylum genome reveals the evolutionary history of diatom genomes.</title>
        <authorList>
            <person name="Bowler C."/>
            <person name="Allen A.E."/>
            <person name="Badger J.H."/>
            <person name="Grimwood J."/>
            <person name="Jabbari K."/>
            <person name="Kuo A."/>
            <person name="Maheswari U."/>
            <person name="Martens C."/>
            <person name="Maumus F."/>
            <person name="Otillar R.P."/>
            <person name="Rayko E."/>
            <person name="Salamov A."/>
            <person name="Vandepoele K."/>
            <person name="Beszteri B."/>
            <person name="Gruber A."/>
            <person name="Heijde M."/>
            <person name="Katinka M."/>
            <person name="Mock T."/>
            <person name="Valentin K."/>
            <person name="Verret F."/>
            <person name="Berges J.A."/>
            <person name="Brownlee C."/>
            <person name="Cadoret J.P."/>
            <person name="Chiovitti A."/>
            <person name="Choi C.J."/>
            <person name="Coesel S."/>
            <person name="De Martino A."/>
            <person name="Detter J.C."/>
            <person name="Durkin C."/>
            <person name="Falciatore A."/>
            <person name="Fournet J."/>
            <person name="Haruta M."/>
            <person name="Huysman M.J."/>
            <person name="Jenkins B.D."/>
            <person name="Jiroutova K."/>
            <person name="Jorgensen R.E."/>
            <person name="Joubert Y."/>
            <person name="Kaplan A."/>
            <person name="Kroger N."/>
            <person name="Kroth P.G."/>
            <person name="La Roche J."/>
            <person name="Lindquist E."/>
            <person name="Lommer M."/>
            <person name="Martin-Jezequel V."/>
            <person name="Lopez P.J."/>
            <person name="Lucas S."/>
            <person name="Mangogna M."/>
            <person name="McGinnis K."/>
            <person name="Medlin L.K."/>
            <person name="Montsant A."/>
            <person name="Oudot-Le Secq M.P."/>
            <person name="Napoli C."/>
            <person name="Obornik M."/>
            <person name="Parker M.S."/>
            <person name="Petit J.L."/>
            <person name="Porcel B.M."/>
            <person name="Poulsen N."/>
            <person name="Robison M."/>
            <person name="Rychlewski L."/>
            <person name="Rynearson T.A."/>
            <person name="Schmutz J."/>
            <person name="Shapiro H."/>
            <person name="Siaut M."/>
            <person name="Stanley M."/>
            <person name="Sussman M.R."/>
            <person name="Taylor A.R."/>
            <person name="Vardi A."/>
            <person name="von Dassow P."/>
            <person name="Vyverman W."/>
            <person name="Willis A."/>
            <person name="Wyrwicz L.S."/>
            <person name="Rokhsar D.S."/>
            <person name="Weissenbach J."/>
            <person name="Armbrust E.V."/>
            <person name="Green B.R."/>
            <person name="Van de Peer Y."/>
            <person name="Grigoriev I.V."/>
        </authorList>
    </citation>
    <scope>NUCLEOTIDE SEQUENCE [LARGE SCALE GENOMIC DNA]</scope>
    <source>
        <strain evidence="2 3">CCMP1335</strain>
    </source>
</reference>
<dbReference type="InParanoid" id="B8C584"/>
<feature type="chain" id="PRO_5002869039" description="AB hydrolase-1 domain-containing protein" evidence="1">
    <location>
        <begin position="20"/>
        <end position="304"/>
    </location>
</feature>
<dbReference type="Proteomes" id="UP000001449">
    <property type="component" value="Chromosome 6"/>
</dbReference>
<dbReference type="GeneID" id="7451155"/>
<dbReference type="KEGG" id="tps:THAPSDRAFT_23001"/>
<evidence type="ECO:0008006" key="4">
    <source>
        <dbReference type="Google" id="ProtNLM"/>
    </source>
</evidence>
<dbReference type="EMBL" id="CM000643">
    <property type="protein sequence ID" value="EED91463.1"/>
    <property type="molecule type" value="Genomic_DNA"/>
</dbReference>
<dbReference type="AlphaFoldDB" id="B8C584"/>
<gene>
    <name evidence="2" type="ORF">THAPSDRAFT_23001</name>
</gene>
<organism evidence="2 3">
    <name type="scientific">Thalassiosira pseudonana</name>
    <name type="common">Marine diatom</name>
    <name type="synonym">Cyclotella nana</name>
    <dbReference type="NCBI Taxonomy" id="35128"/>
    <lineage>
        <taxon>Eukaryota</taxon>
        <taxon>Sar</taxon>
        <taxon>Stramenopiles</taxon>
        <taxon>Ochrophyta</taxon>
        <taxon>Bacillariophyta</taxon>
        <taxon>Coscinodiscophyceae</taxon>
        <taxon>Thalassiosirophycidae</taxon>
        <taxon>Thalassiosirales</taxon>
        <taxon>Thalassiosiraceae</taxon>
        <taxon>Thalassiosira</taxon>
    </lineage>
</organism>